<dbReference type="InterPro" id="IPR050109">
    <property type="entry name" value="HTH-type_TetR-like_transc_reg"/>
</dbReference>
<evidence type="ECO:0000256" key="1">
    <source>
        <dbReference type="ARBA" id="ARBA00023015"/>
    </source>
</evidence>
<evidence type="ECO:0000313" key="7">
    <source>
        <dbReference type="Proteomes" id="UP000510822"/>
    </source>
</evidence>
<keyword evidence="2 4" id="KW-0238">DNA-binding</keyword>
<keyword evidence="1" id="KW-0805">Transcription regulation</keyword>
<organism evidence="6 7">
    <name type="scientific">Chitinibacter fontanus</name>
    <dbReference type="NCBI Taxonomy" id="1737446"/>
    <lineage>
        <taxon>Bacteria</taxon>
        <taxon>Pseudomonadati</taxon>
        <taxon>Pseudomonadota</taxon>
        <taxon>Betaproteobacteria</taxon>
        <taxon>Neisseriales</taxon>
        <taxon>Chitinibacteraceae</taxon>
        <taxon>Chitinibacter</taxon>
    </lineage>
</organism>
<dbReference type="KEGG" id="cfon:HZU75_13750"/>
<dbReference type="GO" id="GO:0000976">
    <property type="term" value="F:transcription cis-regulatory region binding"/>
    <property type="evidence" value="ECO:0007669"/>
    <property type="project" value="TreeGrafter"/>
</dbReference>
<evidence type="ECO:0000259" key="5">
    <source>
        <dbReference type="PROSITE" id="PS50977"/>
    </source>
</evidence>
<keyword evidence="7" id="KW-1185">Reference proteome</keyword>
<dbReference type="PANTHER" id="PTHR30055:SF234">
    <property type="entry name" value="HTH-TYPE TRANSCRIPTIONAL REGULATOR BETI"/>
    <property type="match status" value="1"/>
</dbReference>
<keyword evidence="3" id="KW-0804">Transcription</keyword>
<dbReference type="EMBL" id="CP058952">
    <property type="protein sequence ID" value="QLI82503.1"/>
    <property type="molecule type" value="Genomic_DNA"/>
</dbReference>
<dbReference type="Pfam" id="PF00440">
    <property type="entry name" value="TetR_N"/>
    <property type="match status" value="1"/>
</dbReference>
<evidence type="ECO:0000313" key="6">
    <source>
        <dbReference type="EMBL" id="QLI82503.1"/>
    </source>
</evidence>
<dbReference type="InterPro" id="IPR009057">
    <property type="entry name" value="Homeodomain-like_sf"/>
</dbReference>
<feature type="DNA-binding region" description="H-T-H motif" evidence="4">
    <location>
        <begin position="50"/>
        <end position="69"/>
    </location>
</feature>
<dbReference type="PRINTS" id="PR00455">
    <property type="entry name" value="HTHTETR"/>
</dbReference>
<dbReference type="InterPro" id="IPR001647">
    <property type="entry name" value="HTH_TetR"/>
</dbReference>
<gene>
    <name evidence="6" type="ORF">HZU75_13750</name>
</gene>
<dbReference type="PROSITE" id="PS50977">
    <property type="entry name" value="HTH_TETR_2"/>
    <property type="match status" value="1"/>
</dbReference>
<reference evidence="6 7" key="1">
    <citation type="journal article" date="2016" name="Int. J. Syst. Evol. Microbiol.">
        <title>Chitinibacter fontanus sp. nov., isolated from a spring.</title>
        <authorList>
            <person name="Sheu S.Y."/>
            <person name="Li Y.S."/>
            <person name="Young C.C."/>
            <person name="Chen W.M."/>
        </authorList>
    </citation>
    <scope>NUCLEOTIDE SEQUENCE [LARGE SCALE GENOMIC DNA]</scope>
    <source>
        <strain evidence="6 7">STM-7</strain>
    </source>
</reference>
<evidence type="ECO:0000256" key="3">
    <source>
        <dbReference type="ARBA" id="ARBA00023163"/>
    </source>
</evidence>
<dbReference type="PANTHER" id="PTHR30055">
    <property type="entry name" value="HTH-TYPE TRANSCRIPTIONAL REGULATOR RUTR"/>
    <property type="match status" value="1"/>
</dbReference>
<dbReference type="Gene3D" id="1.10.357.10">
    <property type="entry name" value="Tetracycline Repressor, domain 2"/>
    <property type="match status" value="1"/>
</dbReference>
<evidence type="ECO:0000256" key="2">
    <source>
        <dbReference type="ARBA" id="ARBA00023125"/>
    </source>
</evidence>
<dbReference type="GO" id="GO:0003700">
    <property type="term" value="F:DNA-binding transcription factor activity"/>
    <property type="evidence" value="ECO:0007669"/>
    <property type="project" value="TreeGrafter"/>
</dbReference>
<dbReference type="SUPFAM" id="SSF46689">
    <property type="entry name" value="Homeodomain-like"/>
    <property type="match status" value="1"/>
</dbReference>
<dbReference type="AlphaFoldDB" id="A0A7D5Z8D1"/>
<evidence type="ECO:0000256" key="4">
    <source>
        <dbReference type="PROSITE-ProRule" id="PRU00335"/>
    </source>
</evidence>
<name>A0A7D5Z8D1_9NEIS</name>
<accession>A0A7D5Z8D1</accession>
<sequence>MHPSQENSNITSTVSDHRQRVAALRRERTRSILLREAVQVFAEQGLENAVIGQIIQRAGVARGTFYNHFSTDEALYIAVASEVSDEILRLVDPFVLQKTGAAARVACGLNTVLALARIHPKLARFLDRGGVNALRHGTLVNQIVPRDLIAGIEDGSFAPLSLPLAIDLLLGPLQMAFHQLARQDLGMNYALALTAGILRALGVPTLASQELATTAIIVPTLPRTSILSLLAD</sequence>
<proteinExistence type="predicted"/>
<dbReference type="RefSeq" id="WP_180306581.1">
    <property type="nucleotide sequence ID" value="NZ_CP058952.1"/>
</dbReference>
<feature type="domain" description="HTH tetR-type" evidence="5">
    <location>
        <begin position="27"/>
        <end position="87"/>
    </location>
</feature>
<dbReference type="Proteomes" id="UP000510822">
    <property type="component" value="Chromosome"/>
</dbReference>
<protein>
    <submittedName>
        <fullName evidence="6">TetR/AcrR family transcriptional regulator</fullName>
    </submittedName>
</protein>